<dbReference type="PANTHER" id="PTHR11736:SF14">
    <property type="entry name" value="NSE3 HOMOLOG, SMC5-SMC6 COMPLEX COMPONENT"/>
    <property type="match status" value="1"/>
</dbReference>
<dbReference type="Gene3D" id="1.10.10.1210">
    <property type="entry name" value="MAGE homology domain, winged helix WH2 motif"/>
    <property type="match status" value="1"/>
</dbReference>
<evidence type="ECO:0000256" key="1">
    <source>
        <dbReference type="SAM" id="MobiDB-lite"/>
    </source>
</evidence>
<dbReference type="Proteomes" id="UP000031036">
    <property type="component" value="Unassembled WGS sequence"/>
</dbReference>
<evidence type="ECO:0000313" key="3">
    <source>
        <dbReference type="EMBL" id="KHN74770.1"/>
    </source>
</evidence>
<reference evidence="3 4" key="1">
    <citation type="submission" date="2014-11" db="EMBL/GenBank/DDBJ databases">
        <title>Genetic blueprint of the zoonotic pathogen Toxocara canis.</title>
        <authorList>
            <person name="Zhu X.-Q."/>
            <person name="Korhonen P.K."/>
            <person name="Cai H."/>
            <person name="Young N.D."/>
            <person name="Nejsum P."/>
            <person name="von Samson-Himmelstjerna G."/>
            <person name="Boag P.R."/>
            <person name="Tan P."/>
            <person name="Li Q."/>
            <person name="Min J."/>
            <person name="Yang Y."/>
            <person name="Wang X."/>
            <person name="Fang X."/>
            <person name="Hall R.S."/>
            <person name="Hofmann A."/>
            <person name="Sternberg P.W."/>
            <person name="Jex A.R."/>
            <person name="Gasser R.B."/>
        </authorList>
    </citation>
    <scope>NUCLEOTIDE SEQUENCE [LARGE SCALE GENOMIC DNA]</scope>
    <source>
        <strain evidence="3">PN_DK_2014</strain>
    </source>
</reference>
<accession>A0A0B2V185</accession>
<evidence type="ECO:0000313" key="4">
    <source>
        <dbReference type="Proteomes" id="UP000031036"/>
    </source>
</evidence>
<feature type="region of interest" description="Disordered" evidence="1">
    <location>
        <begin position="251"/>
        <end position="272"/>
    </location>
</feature>
<name>A0A0B2V185_TOXCA</name>
<dbReference type="GO" id="GO:0005634">
    <property type="term" value="C:nucleus"/>
    <property type="evidence" value="ECO:0007669"/>
    <property type="project" value="TreeGrafter"/>
</dbReference>
<dbReference type="OrthoDB" id="205198at2759"/>
<dbReference type="STRING" id="6265.A0A0B2V185"/>
<dbReference type="PROSITE" id="PS50838">
    <property type="entry name" value="MAGE"/>
    <property type="match status" value="1"/>
</dbReference>
<protein>
    <submittedName>
        <fullName evidence="3">Melanoma-associated antigen G1</fullName>
    </submittedName>
</protein>
<feature type="domain" description="MAGE" evidence="2">
    <location>
        <begin position="188"/>
        <end position="247"/>
    </location>
</feature>
<sequence length="272" mass="30137">MKGKTNIHSRLLADPLAVCRTRKNATTAKELTSKERAILAEAAQFFLFMQHKGGMVREADLKRIISKISSIDSQQLVLEILKERLKTLVGFEVVAVPSPQGNWLVAKDTLTFLEAAGDHPFNFTRQKEKLKGGFLNAVLMYLYMAKNPSSASGVPEEDLWQFIKGLGESSFAGIGDPKSLIGANPGAEFVSQGWIEYKKTIQADGSEVVTYSWGPRSVTIDRMKLLEEFCKIDSSDPRQWKDHWKDATESNGTTVVANDNLVSESEQGCSHP</sequence>
<dbReference type="AlphaFoldDB" id="A0A0B2V185"/>
<dbReference type="InterPro" id="IPR037445">
    <property type="entry name" value="MAGE"/>
</dbReference>
<proteinExistence type="predicted"/>
<dbReference type="SMART" id="SM01373">
    <property type="entry name" value="MAGE"/>
    <property type="match status" value="1"/>
</dbReference>
<gene>
    <name evidence="3" type="primary">NDNL2</name>
    <name evidence="3" type="ORF">Tcan_06925</name>
</gene>
<dbReference type="PANTHER" id="PTHR11736">
    <property type="entry name" value="MELANOMA-ASSOCIATED ANTIGEN MAGE ANTIGEN"/>
    <property type="match status" value="1"/>
</dbReference>
<keyword evidence="4" id="KW-1185">Reference proteome</keyword>
<evidence type="ECO:0000259" key="2">
    <source>
        <dbReference type="PROSITE" id="PS50838"/>
    </source>
</evidence>
<comment type="caution">
    <text evidence="3">The sequence shown here is derived from an EMBL/GenBank/DDBJ whole genome shotgun (WGS) entry which is preliminary data.</text>
</comment>
<dbReference type="EMBL" id="JPKZ01002824">
    <property type="protein sequence ID" value="KHN74770.1"/>
    <property type="molecule type" value="Genomic_DNA"/>
</dbReference>
<organism evidence="3 4">
    <name type="scientific">Toxocara canis</name>
    <name type="common">Canine roundworm</name>
    <dbReference type="NCBI Taxonomy" id="6265"/>
    <lineage>
        <taxon>Eukaryota</taxon>
        <taxon>Metazoa</taxon>
        <taxon>Ecdysozoa</taxon>
        <taxon>Nematoda</taxon>
        <taxon>Chromadorea</taxon>
        <taxon>Rhabditida</taxon>
        <taxon>Spirurina</taxon>
        <taxon>Ascaridomorpha</taxon>
        <taxon>Ascaridoidea</taxon>
        <taxon>Toxocaridae</taxon>
        <taxon>Toxocara</taxon>
    </lineage>
</organism>
<dbReference type="InterPro" id="IPR041899">
    <property type="entry name" value="MAGE_WH2"/>
</dbReference>
<dbReference type="InterPro" id="IPR002190">
    <property type="entry name" value="MHD_dom"/>
</dbReference>